<dbReference type="AlphaFoldDB" id="A0A5B9D5Z0"/>
<name>A0A5B9D5Z0_9ARCH</name>
<dbReference type="PANTHER" id="PTHR19959:SF119">
    <property type="entry name" value="FUNGAL LIPASE-LIKE DOMAIN-CONTAINING PROTEIN"/>
    <property type="match status" value="1"/>
</dbReference>
<dbReference type="Pfam" id="PF13424">
    <property type="entry name" value="TPR_12"/>
    <property type="match status" value="1"/>
</dbReference>
<protein>
    <submittedName>
        <fullName evidence="2">Tetratricopeptide repeat protein</fullName>
    </submittedName>
</protein>
<dbReference type="SUPFAM" id="SSF48452">
    <property type="entry name" value="TPR-like"/>
    <property type="match status" value="1"/>
</dbReference>
<dbReference type="GeneID" id="41328213"/>
<dbReference type="Proteomes" id="UP000321408">
    <property type="component" value="Chromosome"/>
</dbReference>
<evidence type="ECO:0000313" key="3">
    <source>
        <dbReference type="Proteomes" id="UP000321408"/>
    </source>
</evidence>
<dbReference type="KEGG" id="psyt:DSAG12_00209"/>
<evidence type="ECO:0000313" key="2">
    <source>
        <dbReference type="EMBL" id="QEE14396.1"/>
    </source>
</evidence>
<dbReference type="RefSeq" id="WP_147661352.1">
    <property type="nucleotide sequence ID" value="NZ_CP042905.2"/>
</dbReference>
<proteinExistence type="predicted"/>
<evidence type="ECO:0000256" key="1">
    <source>
        <dbReference type="PROSITE-ProRule" id="PRU00339"/>
    </source>
</evidence>
<dbReference type="InterPro" id="IPR019734">
    <property type="entry name" value="TPR_rpt"/>
</dbReference>
<sequence>MEKFSQKILSNAEKLYYLGDFQKSLELLTGLEEKKEISPEEQCFISILRSKIFNALGEFTKELQSLELAYKSSQEIEDVSLLFDAIILKAEKAIEMGEKKQFFELIGKAENLFEENKVELLPKLGDISLSKGHYYSIMEVDYTQTLKFYNQCSEIYKKNNDKQKLAEIFIEIGGVMFYKGELDKSMLYYEKSLTICKKIGYKHGIAEIYNGFGILYSYTEDFHKSLMYMEKSLAIAEDIKYKNDIAVSLVNIGEMLYVQGDLKRAGEYYERSLKEYRALQNSTGIGYVLLDLIMLYIEMNYEEKVKTNFSYLEELYNQYRFLFKEIVYYYQIAEALILKKSTRMRDKVKAEQIFKEYAVDDNVDFQLTIIALLNWCELLLYELSISNDPEVLNEIQAIINKLLHLEEQQYNYNLIASTYLLQAKFALIQFKLKEAQQFLTKAQQVAQEKGLQLLAMKISAEHDEVLNQLDIWENLQKKSKQISMAERLKYAKLNEQMDSMIRTRAPEQLEILSEIPIFLSVISKGGTAVIKFPFLDKWADKNIFSSFISAFNVFSKELFSKSVDRVKMGENIILLNPIERFTACYVIKGPSYLAQQKLIRFSERIRATPEIWNRLNEYSNTGEILLAKENPPLKTIIDEVF</sequence>
<dbReference type="SMART" id="SM00028">
    <property type="entry name" value="TPR"/>
    <property type="match status" value="5"/>
</dbReference>
<keyword evidence="1" id="KW-0802">TPR repeat</keyword>
<accession>A0A5B9D5Z0</accession>
<dbReference type="EMBL" id="CP042905">
    <property type="protein sequence ID" value="QEE14396.1"/>
    <property type="molecule type" value="Genomic_DNA"/>
</dbReference>
<dbReference type="InterPro" id="IPR011990">
    <property type="entry name" value="TPR-like_helical_dom_sf"/>
</dbReference>
<dbReference type="PANTHER" id="PTHR19959">
    <property type="entry name" value="KINESIN LIGHT CHAIN"/>
    <property type="match status" value="1"/>
</dbReference>
<feature type="repeat" description="TPR" evidence="1">
    <location>
        <begin position="206"/>
        <end position="239"/>
    </location>
</feature>
<organism evidence="2 3">
    <name type="scientific">Promethearchaeum syntrophicum</name>
    <dbReference type="NCBI Taxonomy" id="2594042"/>
    <lineage>
        <taxon>Archaea</taxon>
        <taxon>Promethearchaeati</taxon>
        <taxon>Promethearchaeota</taxon>
        <taxon>Promethearchaeia</taxon>
        <taxon>Promethearchaeales</taxon>
        <taxon>Promethearchaeaceae</taxon>
        <taxon>Promethearchaeum</taxon>
    </lineage>
</organism>
<keyword evidence="3" id="KW-1185">Reference proteome</keyword>
<reference evidence="2 3" key="2">
    <citation type="journal article" date="2024" name="Int. J. Syst. Evol. Microbiol.">
        <title>Promethearchaeum syntrophicum gen. nov., sp. nov., an anaerobic, obligately syntrophic archaeon, the first isolate of the lineage 'Asgard' archaea, and proposal of the new archaeal phylum Promethearchaeota phyl. nov. and kingdom Promethearchaeati regn. nov.</title>
        <authorList>
            <person name="Imachi H."/>
            <person name="Nobu M.K."/>
            <person name="Kato S."/>
            <person name="Takaki Y."/>
            <person name="Miyazaki M."/>
            <person name="Miyata M."/>
            <person name="Ogawara M."/>
            <person name="Saito Y."/>
            <person name="Sakai S."/>
            <person name="Tahara Y.O."/>
            <person name="Takano Y."/>
            <person name="Tasumi E."/>
            <person name="Uematsu K."/>
            <person name="Yoshimura T."/>
            <person name="Itoh T."/>
            <person name="Ohkuma M."/>
            <person name="Takai K."/>
        </authorList>
    </citation>
    <scope>NUCLEOTIDE SEQUENCE [LARGE SCALE GENOMIC DNA]</scope>
    <source>
        <strain evidence="2 3">MK-D1</strain>
    </source>
</reference>
<gene>
    <name evidence="2" type="ORF">DSAG12_00209</name>
</gene>
<dbReference type="PROSITE" id="PS50005">
    <property type="entry name" value="TPR"/>
    <property type="match status" value="1"/>
</dbReference>
<dbReference type="Gene3D" id="1.25.40.10">
    <property type="entry name" value="Tetratricopeptide repeat domain"/>
    <property type="match status" value="1"/>
</dbReference>
<reference evidence="2 3" key="1">
    <citation type="journal article" date="2020" name="Nature">
        <title>Isolation of an archaeon at the prokaryote-eukaryote interface.</title>
        <authorList>
            <person name="Imachi H."/>
            <person name="Nobu M.K."/>
            <person name="Nakahara N."/>
            <person name="Morono Y."/>
            <person name="Ogawara M."/>
            <person name="Takaki Y."/>
            <person name="Takano Y."/>
            <person name="Uematsu K."/>
            <person name="Ikuta T."/>
            <person name="Ito M."/>
            <person name="Matsui Y."/>
            <person name="Miyazaki M."/>
            <person name="Murata K."/>
            <person name="Saito Y."/>
            <person name="Sakai S."/>
            <person name="Song C."/>
            <person name="Tasumi E."/>
            <person name="Yamanaka Y."/>
            <person name="Yamaguchi T."/>
            <person name="Kamagata Y."/>
            <person name="Tamaki H."/>
            <person name="Takai K."/>
        </authorList>
    </citation>
    <scope>NUCLEOTIDE SEQUENCE [LARGE SCALE GENOMIC DNA]</scope>
    <source>
        <strain evidence="2 3">MK-D1</strain>
    </source>
</reference>